<dbReference type="OMA" id="VHKSHVH"/>
<gene>
    <name evidence="3" type="primary">LOC104588263</name>
</gene>
<dbReference type="PANTHER" id="PTHR32175">
    <property type="entry name" value="PROTEIN, PUTATIVE, EXPRESSED-RELATED"/>
    <property type="match status" value="1"/>
</dbReference>
<dbReference type="PANTHER" id="PTHR32175:SF26">
    <property type="entry name" value="PROTEIN, PUTATIVE, EXPRESSED-RELATED"/>
    <property type="match status" value="1"/>
</dbReference>
<evidence type="ECO:0000313" key="3">
    <source>
        <dbReference type="RefSeq" id="XP_010244422.1"/>
    </source>
</evidence>
<dbReference type="Gene3D" id="3.40.50.300">
    <property type="entry name" value="P-loop containing nucleotide triphosphate hydrolases"/>
    <property type="match status" value="1"/>
</dbReference>
<comment type="similarity">
    <text evidence="1">Belongs to the sulfotransferase 1 family.</text>
</comment>
<keyword evidence="2" id="KW-1185">Reference proteome</keyword>
<dbReference type="GO" id="GO:0008146">
    <property type="term" value="F:sulfotransferase activity"/>
    <property type="evidence" value="ECO:0007669"/>
    <property type="project" value="InterPro"/>
</dbReference>
<dbReference type="RefSeq" id="XP_010244422.1">
    <property type="nucleotide sequence ID" value="XM_010246120.2"/>
</dbReference>
<evidence type="ECO:0000313" key="2">
    <source>
        <dbReference type="Proteomes" id="UP000189703"/>
    </source>
</evidence>
<reference evidence="3" key="1">
    <citation type="submission" date="2025-08" db="UniProtKB">
        <authorList>
            <consortium name="RefSeq"/>
        </authorList>
    </citation>
    <scope>IDENTIFICATION</scope>
</reference>
<dbReference type="OrthoDB" id="2015035at2759"/>
<dbReference type="Pfam" id="PF00685">
    <property type="entry name" value="Sulfotransfer_1"/>
    <property type="match status" value="1"/>
</dbReference>
<dbReference type="KEGG" id="nnu:104588263"/>
<keyword evidence="1" id="KW-0808">Transferase</keyword>
<evidence type="ECO:0000256" key="1">
    <source>
        <dbReference type="RuleBase" id="RU361155"/>
    </source>
</evidence>
<dbReference type="InterPro" id="IPR052796">
    <property type="entry name" value="Nod_factor_sulfotransferase"/>
</dbReference>
<organism evidence="2 3">
    <name type="scientific">Nelumbo nucifera</name>
    <name type="common">Sacred lotus</name>
    <dbReference type="NCBI Taxonomy" id="4432"/>
    <lineage>
        <taxon>Eukaryota</taxon>
        <taxon>Viridiplantae</taxon>
        <taxon>Streptophyta</taxon>
        <taxon>Embryophyta</taxon>
        <taxon>Tracheophyta</taxon>
        <taxon>Spermatophyta</taxon>
        <taxon>Magnoliopsida</taxon>
        <taxon>Proteales</taxon>
        <taxon>Nelumbonaceae</taxon>
        <taxon>Nelumbo</taxon>
    </lineage>
</organism>
<dbReference type="SUPFAM" id="SSF52540">
    <property type="entry name" value="P-loop containing nucleoside triphosphate hydrolases"/>
    <property type="match status" value="1"/>
</dbReference>
<dbReference type="Proteomes" id="UP000189703">
    <property type="component" value="Unplaced"/>
</dbReference>
<dbReference type="InterPro" id="IPR000863">
    <property type="entry name" value="Sulfotransferase_dom"/>
</dbReference>
<accession>A0A1U7YVE1</accession>
<dbReference type="STRING" id="4432.A0A1U7YVE1"/>
<sequence length="351" mass="40866">MLVNFHVRDRTMEKENIFSFKTSKRAPFVLRMVLFFFVMAFGVYICYVSLRQIKPNNTPLVVGKAGTHCDIHSIPPEETPFVHFPQPRTYSRAECACTPVRFFVILSMQRSGSGWFETLLNSHPNISSNGEIFSSKQRRSNISSILTTLDTIYNLEWNSSAAKNECVAAVGFKWMLNQAVMDYHQQIANYFKWKGVSVIILFRKNLLRRLISVLANVFDKDAKQLNGTHKSHVHTKEEAEILARYKPTINVTGLLPDLSHAERIMADSLQYFNRTRHIILYYEDLINNHRVKTALADVQEFLKVPIRRLTSRQVKIHTKPPAEQVDNWEDVYKILKDTRYEHFLHHTDYNT</sequence>
<dbReference type="InterPro" id="IPR027417">
    <property type="entry name" value="P-loop_NTPase"/>
</dbReference>
<dbReference type="eggNOG" id="ENOG502QQY1">
    <property type="taxonomic scope" value="Eukaryota"/>
</dbReference>
<dbReference type="AlphaFoldDB" id="A0A1U7YVE1"/>
<dbReference type="GeneID" id="104588263"/>
<name>A0A1U7YVE1_NELNU</name>
<protein>
    <recommendedName>
        <fullName evidence="1">Sulfotransferase</fullName>
        <ecNumber evidence="1">2.8.2.-</ecNumber>
    </recommendedName>
</protein>
<proteinExistence type="inferred from homology"/>
<dbReference type="EC" id="2.8.2.-" evidence="1"/>